<reference evidence="1" key="1">
    <citation type="submission" date="2023-05" db="EMBL/GenBank/DDBJ databases">
        <authorList>
            <person name="Huff M."/>
        </authorList>
    </citation>
    <scope>NUCLEOTIDE SEQUENCE</scope>
</reference>
<name>A0AAD2ECE7_9LAMI</name>
<dbReference type="AlphaFoldDB" id="A0AAD2ECE7"/>
<gene>
    <name evidence="1" type="ORF">FPE_LOCUS31643</name>
</gene>
<dbReference type="EMBL" id="OU503055">
    <property type="protein sequence ID" value="CAI9784213.1"/>
    <property type="molecule type" value="Genomic_DNA"/>
</dbReference>
<sequence>MSIKLLPRVYKLEAHLYFLSPYVYYNNGSDSRYGSHYHRTVSRSGTIISNDLGYFEPISIYDFPYLSNYSYSLVTQEVIGGCYGDADVPENQSARLESKDFCSIFPTGTISVELEYATECKTSQNCTLFVGGRGYLPRFMHLHPVFRI</sequence>
<evidence type="ECO:0000313" key="1">
    <source>
        <dbReference type="EMBL" id="CAI9784213.1"/>
    </source>
</evidence>
<organism evidence="1 2">
    <name type="scientific">Fraxinus pennsylvanica</name>
    <dbReference type="NCBI Taxonomy" id="56036"/>
    <lineage>
        <taxon>Eukaryota</taxon>
        <taxon>Viridiplantae</taxon>
        <taxon>Streptophyta</taxon>
        <taxon>Embryophyta</taxon>
        <taxon>Tracheophyta</taxon>
        <taxon>Spermatophyta</taxon>
        <taxon>Magnoliopsida</taxon>
        <taxon>eudicotyledons</taxon>
        <taxon>Gunneridae</taxon>
        <taxon>Pentapetalae</taxon>
        <taxon>asterids</taxon>
        <taxon>lamiids</taxon>
        <taxon>Lamiales</taxon>
        <taxon>Oleaceae</taxon>
        <taxon>Oleeae</taxon>
        <taxon>Fraxinus</taxon>
    </lineage>
</organism>
<accession>A0AAD2ECE7</accession>
<dbReference type="PANTHER" id="PTHR33389:SF18">
    <property type="entry name" value="OS01G0677900 PROTEIN"/>
    <property type="match status" value="1"/>
</dbReference>
<dbReference type="PANTHER" id="PTHR33389">
    <property type="entry name" value="FAMILY PROTEIN, PUTATIVE (DUF2921)-RELATED"/>
    <property type="match status" value="1"/>
</dbReference>
<protein>
    <submittedName>
        <fullName evidence="1">Uncharacterized protein</fullName>
    </submittedName>
</protein>
<keyword evidence="2" id="KW-1185">Reference proteome</keyword>
<evidence type="ECO:0000313" key="2">
    <source>
        <dbReference type="Proteomes" id="UP000834106"/>
    </source>
</evidence>
<proteinExistence type="predicted"/>
<dbReference type="Proteomes" id="UP000834106">
    <property type="component" value="Chromosome 20"/>
</dbReference>